<evidence type="ECO:0000313" key="11">
    <source>
        <dbReference type="EMBL" id="RUS24747.1"/>
    </source>
</evidence>
<dbReference type="Gene3D" id="1.10.3730.20">
    <property type="match status" value="1"/>
</dbReference>
<comment type="similarity">
    <text evidence="2">Belongs to the nucleotide-sugar transporter family. SLC35A subfamily.</text>
</comment>
<keyword evidence="5 10" id="KW-0812">Transmembrane</keyword>
<feature type="region of interest" description="Disordered" evidence="9">
    <location>
        <begin position="1"/>
        <end position="31"/>
    </location>
</feature>
<evidence type="ECO:0000256" key="7">
    <source>
        <dbReference type="ARBA" id="ARBA00023034"/>
    </source>
</evidence>
<feature type="transmembrane region" description="Helical" evidence="10">
    <location>
        <begin position="175"/>
        <end position="193"/>
    </location>
</feature>
<name>A0A433Q4Q3_9FUNG</name>
<dbReference type="Pfam" id="PF04142">
    <property type="entry name" value="Nuc_sug_transp"/>
    <property type="match status" value="1"/>
</dbReference>
<dbReference type="InterPro" id="IPR037185">
    <property type="entry name" value="EmrE-like"/>
</dbReference>
<keyword evidence="3" id="KW-0813">Transport</keyword>
<dbReference type="SUPFAM" id="SSF103481">
    <property type="entry name" value="Multidrug resistance efflux transporter EmrE"/>
    <property type="match status" value="1"/>
</dbReference>
<evidence type="ECO:0000256" key="1">
    <source>
        <dbReference type="ARBA" id="ARBA00004653"/>
    </source>
</evidence>
<evidence type="ECO:0000256" key="8">
    <source>
        <dbReference type="ARBA" id="ARBA00023136"/>
    </source>
</evidence>
<sequence>MYSPQKTRRPQFPIDTLPTMKDNGKTSPADSLTMGLSKKQLSLLVLVIQNSTLVLMMRYSRIVTKSPGQPMYIASTAVFLAEVLKIVACLAVMYYQKRNFSRFLHVVQKEILEKPGETIKMLIPSGLYALQNNLLYIALSNLEAATFQVTYQMKILTTALFSVVLLGRSLSQNKWFALVLLMIGVTLVQLQTVSTSSTPTVPTAAALAAISPEDDPNGPDAAATAEAIAAVIRADAAAAAQTTATLLAAQNPLVGLLAVVTSCVSSGFAGCYFEKILKTSDTSMWVRNIQLGISGALFSFIGIFVYDRERIMDGGIRLAHVGGRGEPGARGVARGHRRQIRRQHPQGVRHEPVHHHIGDHQLLPVRLPPELAVHDWGRYRHVQLIHLREARAVGGAEAEVASWFGYRAEEILG</sequence>
<dbReference type="GO" id="GO:0000139">
    <property type="term" value="C:Golgi membrane"/>
    <property type="evidence" value="ECO:0007669"/>
    <property type="project" value="UniProtKB-SubCell"/>
</dbReference>
<dbReference type="AlphaFoldDB" id="A0A433Q4Q3"/>
<dbReference type="PANTHER" id="PTHR10231">
    <property type="entry name" value="NUCLEOTIDE-SUGAR TRANSMEMBRANE TRANSPORTER"/>
    <property type="match status" value="1"/>
</dbReference>
<keyword evidence="7" id="KW-0333">Golgi apparatus</keyword>
<accession>A0A433Q4Q3</accession>
<dbReference type="GO" id="GO:0015165">
    <property type="term" value="F:pyrimidine nucleotide-sugar transmembrane transporter activity"/>
    <property type="evidence" value="ECO:0007669"/>
    <property type="project" value="InterPro"/>
</dbReference>
<keyword evidence="4 11" id="KW-0762">Sugar transport</keyword>
<feature type="transmembrane region" description="Helical" evidence="10">
    <location>
        <begin position="253"/>
        <end position="273"/>
    </location>
</feature>
<evidence type="ECO:0000256" key="3">
    <source>
        <dbReference type="ARBA" id="ARBA00022448"/>
    </source>
</evidence>
<organism evidence="11 12">
    <name type="scientific">Jimgerdemannia flammicorona</name>
    <dbReference type="NCBI Taxonomy" id="994334"/>
    <lineage>
        <taxon>Eukaryota</taxon>
        <taxon>Fungi</taxon>
        <taxon>Fungi incertae sedis</taxon>
        <taxon>Mucoromycota</taxon>
        <taxon>Mucoromycotina</taxon>
        <taxon>Endogonomycetes</taxon>
        <taxon>Endogonales</taxon>
        <taxon>Endogonaceae</taxon>
        <taxon>Jimgerdemannia</taxon>
    </lineage>
</organism>
<keyword evidence="8 10" id="KW-0472">Membrane</keyword>
<dbReference type="Proteomes" id="UP000274822">
    <property type="component" value="Unassembled WGS sequence"/>
</dbReference>
<feature type="transmembrane region" description="Helical" evidence="10">
    <location>
        <begin position="41"/>
        <end position="59"/>
    </location>
</feature>
<evidence type="ECO:0000256" key="2">
    <source>
        <dbReference type="ARBA" id="ARBA00009976"/>
    </source>
</evidence>
<evidence type="ECO:0000256" key="6">
    <source>
        <dbReference type="ARBA" id="ARBA00022989"/>
    </source>
</evidence>
<evidence type="ECO:0000256" key="4">
    <source>
        <dbReference type="ARBA" id="ARBA00022597"/>
    </source>
</evidence>
<dbReference type="EMBL" id="RBNJ01015021">
    <property type="protein sequence ID" value="RUS24747.1"/>
    <property type="molecule type" value="Genomic_DNA"/>
</dbReference>
<keyword evidence="6 10" id="KW-1133">Transmembrane helix</keyword>
<evidence type="ECO:0000256" key="5">
    <source>
        <dbReference type="ARBA" id="ARBA00022692"/>
    </source>
</evidence>
<dbReference type="InterPro" id="IPR007271">
    <property type="entry name" value="Nuc_sug_transpt"/>
</dbReference>
<evidence type="ECO:0000313" key="12">
    <source>
        <dbReference type="Proteomes" id="UP000274822"/>
    </source>
</evidence>
<comment type="subcellular location">
    <subcellularLocation>
        <location evidence="1">Golgi apparatus membrane</location>
        <topology evidence="1">Multi-pass membrane protein</topology>
    </subcellularLocation>
</comment>
<dbReference type="NCBIfam" id="TIGR00803">
    <property type="entry name" value="nst"/>
    <property type="match status" value="2"/>
</dbReference>
<evidence type="ECO:0000256" key="10">
    <source>
        <dbReference type="SAM" id="Phobius"/>
    </source>
</evidence>
<protein>
    <submittedName>
        <fullName evidence="11">Nucleotide-sugar transporter-domain-containing protein</fullName>
    </submittedName>
</protein>
<proteinExistence type="inferred from homology"/>
<gene>
    <name evidence="11" type="ORF">BC938DRAFT_473135</name>
</gene>
<keyword evidence="12" id="KW-1185">Reference proteome</keyword>
<comment type="caution">
    <text evidence="11">The sequence shown here is derived from an EMBL/GenBank/DDBJ whole genome shotgun (WGS) entry which is preliminary data.</text>
</comment>
<dbReference type="FunFam" id="1.10.3730.20:FF:000037">
    <property type="entry name" value="Nucleotide Sugar TransPorter family"/>
    <property type="match status" value="1"/>
</dbReference>
<evidence type="ECO:0000256" key="9">
    <source>
        <dbReference type="SAM" id="MobiDB-lite"/>
    </source>
</evidence>
<feature type="transmembrane region" description="Helical" evidence="10">
    <location>
        <begin position="285"/>
        <end position="306"/>
    </location>
</feature>
<reference evidence="11 12" key="1">
    <citation type="journal article" date="2018" name="New Phytol.">
        <title>Phylogenomics of Endogonaceae and evolution of mycorrhizas within Mucoromycota.</title>
        <authorList>
            <person name="Chang Y."/>
            <person name="Desiro A."/>
            <person name="Na H."/>
            <person name="Sandor L."/>
            <person name="Lipzen A."/>
            <person name="Clum A."/>
            <person name="Barry K."/>
            <person name="Grigoriev I.V."/>
            <person name="Martin F.M."/>
            <person name="Stajich J.E."/>
            <person name="Smith M.E."/>
            <person name="Bonito G."/>
            <person name="Spatafora J.W."/>
        </authorList>
    </citation>
    <scope>NUCLEOTIDE SEQUENCE [LARGE SCALE GENOMIC DNA]</scope>
    <source>
        <strain evidence="11 12">AD002</strain>
    </source>
</reference>
<feature type="transmembrane region" description="Helical" evidence="10">
    <location>
        <begin position="71"/>
        <end position="95"/>
    </location>
</feature>